<keyword evidence="3" id="KW-1185">Reference proteome</keyword>
<evidence type="ECO:0000313" key="2">
    <source>
        <dbReference type="EMBL" id="RAL22346.1"/>
    </source>
</evidence>
<protein>
    <submittedName>
        <fullName evidence="2">Uncharacterized protein</fullName>
    </submittedName>
</protein>
<dbReference type="RefSeq" id="WP_111729917.1">
    <property type="nucleotide sequence ID" value="NZ_QHKO01000004.1"/>
</dbReference>
<dbReference type="AlphaFoldDB" id="A0A328C5Q7"/>
<sequence length="295" mass="30721">MRRTRHPLSALLLLSTLTLGTACESTDTSSPAQTTTELTPYQAPEAPAAAEAAPGPVAFPSNDWTCDAASVDRVQSWIDAARPLPAKTVFAGIEGVSPATRSPGFLIALSDDTLQLGGHDYGDDLDAFKKALQERIASREGAPGAIRLSGPTSAARMQSIAEILAPHTGESLLFAVPLSPAATKVQAPGPAVLARATEQAPPAQCAPVTALLNALPELSPPDRSRKVRAELAGAWLACECDADLEALLAGQIWLSPAAQAVAPAELPLTRLHTWLEEGASWSAFETRLRDLGSGA</sequence>
<dbReference type="OrthoDB" id="5505143at2"/>
<dbReference type="Proteomes" id="UP000249169">
    <property type="component" value="Unassembled WGS sequence"/>
</dbReference>
<organism evidence="2 3">
    <name type="scientific">Lujinxingia litoralis</name>
    <dbReference type="NCBI Taxonomy" id="2211119"/>
    <lineage>
        <taxon>Bacteria</taxon>
        <taxon>Deltaproteobacteria</taxon>
        <taxon>Bradymonadales</taxon>
        <taxon>Lujinxingiaceae</taxon>
        <taxon>Lujinxingia</taxon>
    </lineage>
</organism>
<dbReference type="EMBL" id="QHKO01000004">
    <property type="protein sequence ID" value="RAL22346.1"/>
    <property type="molecule type" value="Genomic_DNA"/>
</dbReference>
<name>A0A328C5Q7_9DELT</name>
<proteinExistence type="predicted"/>
<comment type="caution">
    <text evidence="2">The sequence shown here is derived from an EMBL/GenBank/DDBJ whole genome shotgun (WGS) entry which is preliminary data.</text>
</comment>
<gene>
    <name evidence="2" type="ORF">DL240_10885</name>
</gene>
<dbReference type="PROSITE" id="PS51257">
    <property type="entry name" value="PROKAR_LIPOPROTEIN"/>
    <property type="match status" value="1"/>
</dbReference>
<reference evidence="2 3" key="1">
    <citation type="submission" date="2018-05" db="EMBL/GenBank/DDBJ databases">
        <title>Lujinxingia marina gen. nov. sp. nov., a new facultative anaerobic member of the class Deltaproteobacteria, and proposal of Lujinxingaceae fam. nov.</title>
        <authorList>
            <person name="Li C.-M."/>
        </authorList>
    </citation>
    <scope>NUCLEOTIDE SEQUENCE [LARGE SCALE GENOMIC DNA]</scope>
    <source>
        <strain evidence="2 3">B210</strain>
    </source>
</reference>
<keyword evidence="1" id="KW-0732">Signal</keyword>
<feature type="signal peptide" evidence="1">
    <location>
        <begin position="1"/>
        <end position="22"/>
    </location>
</feature>
<feature type="chain" id="PRO_5016278730" evidence="1">
    <location>
        <begin position="23"/>
        <end position="295"/>
    </location>
</feature>
<evidence type="ECO:0000313" key="3">
    <source>
        <dbReference type="Proteomes" id="UP000249169"/>
    </source>
</evidence>
<evidence type="ECO:0000256" key="1">
    <source>
        <dbReference type="SAM" id="SignalP"/>
    </source>
</evidence>
<accession>A0A328C5Q7</accession>